<evidence type="ECO:0000259" key="8">
    <source>
        <dbReference type="Pfam" id="PF12704"/>
    </source>
</evidence>
<feature type="domain" description="ABC3 transporter permease C-terminal" evidence="7">
    <location>
        <begin position="770"/>
        <end position="878"/>
    </location>
</feature>
<keyword evidence="5 6" id="KW-0472">Membrane</keyword>
<accession>A0A1M5R7H5</accession>
<organism evidence="9 10">
    <name type="scientific">Chryseolinea serpens</name>
    <dbReference type="NCBI Taxonomy" id="947013"/>
    <lineage>
        <taxon>Bacteria</taxon>
        <taxon>Pseudomonadati</taxon>
        <taxon>Bacteroidota</taxon>
        <taxon>Cytophagia</taxon>
        <taxon>Cytophagales</taxon>
        <taxon>Fulvivirgaceae</taxon>
        <taxon>Chryseolinea</taxon>
    </lineage>
</organism>
<dbReference type="InterPro" id="IPR050250">
    <property type="entry name" value="Macrolide_Exporter_MacB"/>
</dbReference>
<feature type="transmembrane region" description="Helical" evidence="6">
    <location>
        <begin position="432"/>
        <end position="452"/>
    </location>
</feature>
<evidence type="ECO:0000256" key="5">
    <source>
        <dbReference type="ARBA" id="ARBA00023136"/>
    </source>
</evidence>
<feature type="transmembrane region" description="Helical" evidence="6">
    <location>
        <begin position="519"/>
        <end position="541"/>
    </location>
</feature>
<feature type="transmembrane region" description="Helical" evidence="6">
    <location>
        <begin position="101"/>
        <end position="121"/>
    </location>
</feature>
<feature type="transmembrane region" description="Helical" evidence="6">
    <location>
        <begin position="381"/>
        <end position="403"/>
    </location>
</feature>
<feature type="transmembrane region" description="Helical" evidence="6">
    <location>
        <begin position="818"/>
        <end position="837"/>
    </location>
</feature>
<feature type="domain" description="MacB-like periplasmic core" evidence="8">
    <location>
        <begin position="608"/>
        <end position="692"/>
    </location>
</feature>
<evidence type="ECO:0000256" key="6">
    <source>
        <dbReference type="SAM" id="Phobius"/>
    </source>
</evidence>
<evidence type="ECO:0000256" key="4">
    <source>
        <dbReference type="ARBA" id="ARBA00022989"/>
    </source>
</evidence>
<dbReference type="EMBL" id="FQWQ01000002">
    <property type="protein sequence ID" value="SHH22181.1"/>
    <property type="molecule type" value="Genomic_DNA"/>
</dbReference>
<evidence type="ECO:0000313" key="9">
    <source>
        <dbReference type="EMBL" id="SHH22181.1"/>
    </source>
</evidence>
<keyword evidence="10" id="KW-1185">Reference proteome</keyword>
<dbReference type="Pfam" id="PF12704">
    <property type="entry name" value="MacB_PCD"/>
    <property type="match status" value="2"/>
</dbReference>
<evidence type="ECO:0000256" key="3">
    <source>
        <dbReference type="ARBA" id="ARBA00022692"/>
    </source>
</evidence>
<dbReference type="GO" id="GO:0022857">
    <property type="term" value="F:transmembrane transporter activity"/>
    <property type="evidence" value="ECO:0007669"/>
    <property type="project" value="TreeGrafter"/>
</dbReference>
<dbReference type="AlphaFoldDB" id="A0A1M5R7H5"/>
<keyword evidence="4 6" id="KW-1133">Transmembrane helix</keyword>
<feature type="transmembrane region" description="Helical" evidence="6">
    <location>
        <begin position="472"/>
        <end position="498"/>
    </location>
</feature>
<evidence type="ECO:0000256" key="2">
    <source>
        <dbReference type="ARBA" id="ARBA00022475"/>
    </source>
</evidence>
<proteinExistence type="predicted"/>
<feature type="domain" description="MacB-like periplasmic core" evidence="8">
    <location>
        <begin position="104"/>
        <end position="327"/>
    </location>
</feature>
<dbReference type="GO" id="GO:0005886">
    <property type="term" value="C:plasma membrane"/>
    <property type="evidence" value="ECO:0007669"/>
    <property type="project" value="UniProtKB-SubCell"/>
</dbReference>
<name>A0A1M5R7H5_9BACT</name>
<dbReference type="InterPro" id="IPR003838">
    <property type="entry name" value="ABC3_permease_C"/>
</dbReference>
<comment type="subcellular location">
    <subcellularLocation>
        <location evidence="1">Cell membrane</location>
        <topology evidence="1">Multi-pass membrane protein</topology>
    </subcellularLocation>
</comment>
<gene>
    <name evidence="9" type="ORF">SAMN04488109_3232</name>
</gene>
<dbReference type="PANTHER" id="PTHR30572">
    <property type="entry name" value="MEMBRANE COMPONENT OF TRANSPORTER-RELATED"/>
    <property type="match status" value="1"/>
</dbReference>
<dbReference type="Pfam" id="PF02687">
    <property type="entry name" value="FtsX"/>
    <property type="match status" value="2"/>
</dbReference>
<dbReference type="STRING" id="947013.SAMN04488109_3232"/>
<keyword evidence="2" id="KW-1003">Cell membrane</keyword>
<reference evidence="9 10" key="1">
    <citation type="submission" date="2016-11" db="EMBL/GenBank/DDBJ databases">
        <authorList>
            <person name="Jaros S."/>
            <person name="Januszkiewicz K."/>
            <person name="Wedrychowicz H."/>
        </authorList>
    </citation>
    <scope>NUCLEOTIDE SEQUENCE [LARGE SCALE GENOMIC DNA]</scope>
    <source>
        <strain evidence="9 10">DSM 24574</strain>
    </source>
</reference>
<dbReference type="InterPro" id="IPR025857">
    <property type="entry name" value="MacB_PCD"/>
</dbReference>
<evidence type="ECO:0000256" key="1">
    <source>
        <dbReference type="ARBA" id="ARBA00004651"/>
    </source>
</evidence>
<keyword evidence="3 6" id="KW-0812">Transmembrane</keyword>
<feature type="transmembrane region" description="Helical" evidence="6">
    <location>
        <begin position="766"/>
        <end position="790"/>
    </location>
</feature>
<feature type="transmembrane region" description="Helical" evidence="6">
    <location>
        <begin position="849"/>
        <end position="870"/>
    </location>
</feature>
<dbReference type="InterPro" id="IPR047699">
    <property type="entry name" value="Permease_put_prefix"/>
</dbReference>
<sequence>MNTPNPKKAGPPQWATRFFRWFCNDHLSEAVLGDLEELYARRRPLLGKRKADLLFVMNVLLFLQPFAIKKRSSTPVNQLAMFENYFKIAWRTMSRQRLYTGIKIGGLAIAIGTCILITLFVRRELTYDQHYQKGDLVYRVYRESNLHGETERGIYFPAPFAKALQDEYPEIELAGHYNPSANAVDAGNTVRRGDEIESTHEDGFVYADQGLADIFELPFLRGNAQKALLEPNTLVITKRIADKYFANDDPIGKTLILNDDETQPYSISGVVQNPAATTHFQFNFLISLAGKEFWKGEKTAWMSSNYLDYIRVRPGTDVAALEEKMDALIGKYFVPSAAESGDDRSLMAWVKSLHFKLQPVQDIHLNTMSVGDNLTHGDVRYAWLFGAIAFFILTIACINFINLSTARSAHRAKEVGLRKVVGSPRSQLVNQFLIESLVFSFISFALGLALARTALPSFNTLLASPLTFPWEAWWFIPLLFLGAVLIGFVAGIYPSFYLSSFKPVDVLKGHTTLGARSSIRSLLVVFQFSISIILIVATLVIQQQMHFILHKKLGFNKDQVLILQDTHTLGDRIVTFKNELLQLPNIKHATISGFLPLEGADRNGNPFWADGEKEPEEGVGAQIWSVDHDYLPTLGIDLVAGRNFNVEMASDSQAVIINQTMANALNLKDPTGRAIVNPWKQKWNVIGIMEDFHFETLKKQIEPLCVVIGRSSNVVMVKIDSKHPQDAIESISGLWKKFSPHQAIRYTFLDQRYAAMYEEVHRTQQIFTGFAALAILLACLGLFALSAFLAEQRSKEISIRLVLGATAGSIFQLLTRNFMTLLCIALVIATPLSWYMMQRWLEDYVYKISISWSTFAIAGLVAVAIALFTVSYHTIRAALANPANRLRSE</sequence>
<dbReference type="NCBIfam" id="NF038404">
    <property type="entry name" value="perm_prefix_2"/>
    <property type="match status" value="1"/>
</dbReference>
<dbReference type="Proteomes" id="UP000184212">
    <property type="component" value="Unassembled WGS sequence"/>
</dbReference>
<dbReference type="PANTHER" id="PTHR30572:SF18">
    <property type="entry name" value="ABC-TYPE MACROLIDE FAMILY EXPORT SYSTEM PERMEASE COMPONENT 2"/>
    <property type="match status" value="1"/>
</dbReference>
<evidence type="ECO:0000313" key="10">
    <source>
        <dbReference type="Proteomes" id="UP000184212"/>
    </source>
</evidence>
<protein>
    <submittedName>
        <fullName evidence="9">Putative ABC transport system permease protein</fullName>
    </submittedName>
</protein>
<evidence type="ECO:0000259" key="7">
    <source>
        <dbReference type="Pfam" id="PF02687"/>
    </source>
</evidence>
<feature type="domain" description="ABC3 transporter permease C-terminal" evidence="7">
    <location>
        <begin position="387"/>
        <end position="501"/>
    </location>
</feature>